<dbReference type="Proteomes" id="UP000003704">
    <property type="component" value="Unassembled WGS sequence"/>
</dbReference>
<dbReference type="InterPro" id="IPR021948">
    <property type="entry name" value="DUF3565"/>
</dbReference>
<dbReference type="EMBL" id="AKGD01000002">
    <property type="protein sequence ID" value="EIT69472.1"/>
    <property type="molecule type" value="Genomic_DNA"/>
</dbReference>
<protein>
    <recommendedName>
        <fullName evidence="3">Pressure-regulated protein</fullName>
    </recommendedName>
</protein>
<reference evidence="1 2" key="1">
    <citation type="journal article" date="2012" name="J. Bacteriol.">
        <title>Genome Sequence of n-Alkane-Degrading Hydrocarboniphaga effusa Strain AP103T (ATCC BAA-332T).</title>
        <authorList>
            <person name="Chang H.K."/>
            <person name="Zylstra G.J."/>
            <person name="Chae J.C."/>
        </authorList>
    </citation>
    <scope>NUCLEOTIDE SEQUENCE [LARGE SCALE GENOMIC DNA]</scope>
    <source>
        <strain evidence="1 2">AP103</strain>
    </source>
</reference>
<dbReference type="AlphaFoldDB" id="I7ZCU8"/>
<keyword evidence="2" id="KW-1185">Reference proteome</keyword>
<dbReference type="Pfam" id="PF12088">
    <property type="entry name" value="DUF3565"/>
    <property type="match status" value="1"/>
</dbReference>
<proteinExistence type="predicted"/>
<accession>I7ZCU8</accession>
<evidence type="ECO:0008006" key="3">
    <source>
        <dbReference type="Google" id="ProtNLM"/>
    </source>
</evidence>
<evidence type="ECO:0000313" key="1">
    <source>
        <dbReference type="EMBL" id="EIT69472.1"/>
    </source>
</evidence>
<comment type="caution">
    <text evidence="1">The sequence shown here is derived from an EMBL/GenBank/DDBJ whole genome shotgun (WGS) entry which is preliminary data.</text>
</comment>
<organism evidence="1 2">
    <name type="scientific">Hydrocarboniphaga effusa AP103</name>
    <dbReference type="NCBI Taxonomy" id="1172194"/>
    <lineage>
        <taxon>Bacteria</taxon>
        <taxon>Pseudomonadati</taxon>
        <taxon>Pseudomonadota</taxon>
        <taxon>Gammaproteobacteria</taxon>
        <taxon>Nevskiales</taxon>
        <taxon>Nevskiaceae</taxon>
        <taxon>Hydrocarboniphaga</taxon>
    </lineage>
</organism>
<gene>
    <name evidence="1" type="ORF">WQQ_30540</name>
</gene>
<evidence type="ECO:0000313" key="2">
    <source>
        <dbReference type="Proteomes" id="UP000003704"/>
    </source>
</evidence>
<dbReference type="RefSeq" id="WP_007185993.1">
    <property type="nucleotide sequence ID" value="NZ_AKGD01000002.1"/>
</dbReference>
<dbReference type="STRING" id="1172194.WQQ_30540"/>
<sequence>MKRRIVGYRQDEERHWVALLECGHGQHVRHDPPWINRPWVTTQAGRLSKLGESLECVLCEQQAAQAP</sequence>
<dbReference type="OrthoDB" id="9799128at2"/>
<name>I7ZCU8_9GAMM</name>